<dbReference type="OrthoDB" id="5296554at2"/>
<dbReference type="Proteomes" id="UP000198862">
    <property type="component" value="Unassembled WGS sequence"/>
</dbReference>
<dbReference type="InterPro" id="IPR011008">
    <property type="entry name" value="Dimeric_a/b-barrel"/>
</dbReference>
<name>A0A1I1G4V8_9GAMM</name>
<dbReference type="STRING" id="1123010.SAMN02745724_00815"/>
<dbReference type="RefSeq" id="WP_091980220.1">
    <property type="nucleotide sequence ID" value="NZ_FOLO01000004.1"/>
</dbReference>
<dbReference type="Gene3D" id="3.30.70.100">
    <property type="match status" value="1"/>
</dbReference>
<accession>A0A1I1G4V8</accession>
<proteinExistence type="predicted"/>
<evidence type="ECO:0000313" key="2">
    <source>
        <dbReference type="EMBL" id="SFC06585.1"/>
    </source>
</evidence>
<dbReference type="AlphaFoldDB" id="A0A1I1G4V8"/>
<keyword evidence="3" id="KW-1185">Reference proteome</keyword>
<dbReference type="Pfam" id="PF07045">
    <property type="entry name" value="DUF1330"/>
    <property type="match status" value="1"/>
</dbReference>
<evidence type="ECO:0000259" key="1">
    <source>
        <dbReference type="Pfam" id="PF07045"/>
    </source>
</evidence>
<feature type="domain" description="DUF1330" evidence="1">
    <location>
        <begin position="6"/>
        <end position="82"/>
    </location>
</feature>
<sequence length="99" mass="11297">MYEMLVGLNVTDDEIYTAYRVAMKPILVQYGGGFSSDFKVSETLVPTENNDINRVFTIYFTDKTAMENFFSNPEYLAVKNKFFEKSVSTATILSSYTKV</sequence>
<dbReference type="EMBL" id="FOLO01000004">
    <property type="protein sequence ID" value="SFC06585.1"/>
    <property type="molecule type" value="Genomic_DNA"/>
</dbReference>
<evidence type="ECO:0000313" key="3">
    <source>
        <dbReference type="Proteomes" id="UP000198862"/>
    </source>
</evidence>
<reference evidence="2 3" key="1">
    <citation type="submission" date="2016-10" db="EMBL/GenBank/DDBJ databases">
        <authorList>
            <person name="de Groot N.N."/>
        </authorList>
    </citation>
    <scope>NUCLEOTIDE SEQUENCE [LARGE SCALE GENOMIC DNA]</scope>
    <source>
        <strain evidence="2 3">DSM 6059</strain>
    </source>
</reference>
<dbReference type="SUPFAM" id="SSF54909">
    <property type="entry name" value="Dimeric alpha+beta barrel"/>
    <property type="match status" value="1"/>
</dbReference>
<organism evidence="2 3">
    <name type="scientific">Pseudoalteromonas denitrificans DSM 6059</name>
    <dbReference type="NCBI Taxonomy" id="1123010"/>
    <lineage>
        <taxon>Bacteria</taxon>
        <taxon>Pseudomonadati</taxon>
        <taxon>Pseudomonadota</taxon>
        <taxon>Gammaproteobacteria</taxon>
        <taxon>Alteromonadales</taxon>
        <taxon>Pseudoalteromonadaceae</taxon>
        <taxon>Pseudoalteromonas</taxon>
    </lineage>
</organism>
<gene>
    <name evidence="2" type="ORF">SAMN02745724_00815</name>
</gene>
<dbReference type="InterPro" id="IPR010753">
    <property type="entry name" value="DUF1330"/>
</dbReference>
<protein>
    <submittedName>
        <fullName evidence="2">Uncharacterized conserved protein, DUF1330 family</fullName>
    </submittedName>
</protein>